<sequence>MMFKSLGITLLTMASRSRSSRGLSTEYTITCPSMESETLRNEVHKHCDSLDLFLTRKPVSIHSLTAFSELGRQLPSDNAPLILDSGCGTGRSSLRLGELYPESHVIGVDRSIARLSRHIRPDRLVEQVSDNVWLVRAELVDFWRCCRDQQWSFVRHYLLYPNPYPKKVRYKSRWYAHPCFPLLLQLPASEIIVRSNWLQYLEDFRDAVDIAADYNKEFSIFQTSNVERLIPSGQDALTNFEQKYWNAGEATYELVLTAKTADV</sequence>
<keyword evidence="4" id="KW-0808">Transferase</keyword>
<name>A0A1Z5JLL8_FISSO</name>
<evidence type="ECO:0000256" key="2">
    <source>
        <dbReference type="ARBA" id="ARBA00011977"/>
    </source>
</evidence>
<dbReference type="Pfam" id="PF02390">
    <property type="entry name" value="Methyltransf_4"/>
    <property type="match status" value="1"/>
</dbReference>
<dbReference type="GO" id="GO:0008176">
    <property type="term" value="F:tRNA (guanine(46)-N7)-methyltransferase activity"/>
    <property type="evidence" value="ECO:0007669"/>
    <property type="project" value="UniProtKB-EC"/>
</dbReference>
<evidence type="ECO:0000256" key="3">
    <source>
        <dbReference type="ARBA" id="ARBA00022603"/>
    </source>
</evidence>
<comment type="caution">
    <text evidence="7">The sequence shown here is derived from an EMBL/GenBank/DDBJ whole genome shotgun (WGS) entry which is preliminary data.</text>
</comment>
<dbReference type="Proteomes" id="UP000198406">
    <property type="component" value="Unassembled WGS sequence"/>
</dbReference>
<keyword evidence="8" id="KW-1185">Reference proteome</keyword>
<evidence type="ECO:0000256" key="4">
    <source>
        <dbReference type="ARBA" id="ARBA00022679"/>
    </source>
</evidence>
<dbReference type="OrthoDB" id="2013972at2759"/>
<proteinExistence type="predicted"/>
<dbReference type="EMBL" id="BDSP01000084">
    <property type="protein sequence ID" value="GAX14879.1"/>
    <property type="molecule type" value="Genomic_DNA"/>
</dbReference>
<evidence type="ECO:0000256" key="6">
    <source>
        <dbReference type="ARBA" id="ARBA00022694"/>
    </source>
</evidence>
<dbReference type="InterPro" id="IPR029063">
    <property type="entry name" value="SAM-dependent_MTases_sf"/>
</dbReference>
<dbReference type="PROSITE" id="PS51625">
    <property type="entry name" value="SAM_MT_TRMB"/>
    <property type="match status" value="1"/>
</dbReference>
<dbReference type="InParanoid" id="A0A1Z5JLL8"/>
<dbReference type="CDD" id="cd02440">
    <property type="entry name" value="AdoMet_MTases"/>
    <property type="match status" value="1"/>
</dbReference>
<dbReference type="AlphaFoldDB" id="A0A1Z5JLL8"/>
<keyword evidence="6" id="KW-0819">tRNA processing</keyword>
<reference evidence="7 8" key="1">
    <citation type="journal article" date="2015" name="Plant Cell">
        <title>Oil accumulation by the oleaginous diatom Fistulifera solaris as revealed by the genome and transcriptome.</title>
        <authorList>
            <person name="Tanaka T."/>
            <person name="Maeda Y."/>
            <person name="Veluchamy A."/>
            <person name="Tanaka M."/>
            <person name="Abida H."/>
            <person name="Marechal E."/>
            <person name="Bowler C."/>
            <person name="Muto M."/>
            <person name="Sunaga Y."/>
            <person name="Tanaka M."/>
            <person name="Yoshino T."/>
            <person name="Taniguchi T."/>
            <person name="Fukuda Y."/>
            <person name="Nemoto M."/>
            <person name="Matsumoto M."/>
            <person name="Wong P.S."/>
            <person name="Aburatani S."/>
            <person name="Fujibuchi W."/>
        </authorList>
    </citation>
    <scope>NUCLEOTIDE SEQUENCE [LARGE SCALE GENOMIC DNA]</scope>
    <source>
        <strain evidence="7 8">JPCC DA0580</strain>
    </source>
</reference>
<protein>
    <recommendedName>
        <fullName evidence="2">tRNA (guanine(46)-N(7))-methyltransferase</fullName>
        <ecNumber evidence="2">2.1.1.33</ecNumber>
    </recommendedName>
</protein>
<dbReference type="Gene3D" id="3.40.50.150">
    <property type="entry name" value="Vaccinia Virus protein VP39"/>
    <property type="match status" value="1"/>
</dbReference>
<organism evidence="7 8">
    <name type="scientific">Fistulifera solaris</name>
    <name type="common">Oleaginous diatom</name>
    <dbReference type="NCBI Taxonomy" id="1519565"/>
    <lineage>
        <taxon>Eukaryota</taxon>
        <taxon>Sar</taxon>
        <taxon>Stramenopiles</taxon>
        <taxon>Ochrophyta</taxon>
        <taxon>Bacillariophyta</taxon>
        <taxon>Bacillariophyceae</taxon>
        <taxon>Bacillariophycidae</taxon>
        <taxon>Naviculales</taxon>
        <taxon>Naviculaceae</taxon>
        <taxon>Fistulifera</taxon>
    </lineage>
</organism>
<dbReference type="EC" id="2.1.1.33" evidence="2"/>
<evidence type="ECO:0000256" key="1">
    <source>
        <dbReference type="ARBA" id="ARBA00000142"/>
    </source>
</evidence>
<evidence type="ECO:0000256" key="5">
    <source>
        <dbReference type="ARBA" id="ARBA00022691"/>
    </source>
</evidence>
<dbReference type="InterPro" id="IPR003358">
    <property type="entry name" value="tRNA_(Gua-N-7)_MeTrfase_Trmb"/>
</dbReference>
<gene>
    <name evidence="7" type="ORF">FisN_29Lu093</name>
</gene>
<comment type="catalytic activity">
    <reaction evidence="1">
        <text>guanosine(46) in tRNA + S-adenosyl-L-methionine = N(7)-methylguanosine(46) in tRNA + S-adenosyl-L-homocysteine</text>
        <dbReference type="Rhea" id="RHEA:42708"/>
        <dbReference type="Rhea" id="RHEA-COMP:10188"/>
        <dbReference type="Rhea" id="RHEA-COMP:10189"/>
        <dbReference type="ChEBI" id="CHEBI:57856"/>
        <dbReference type="ChEBI" id="CHEBI:59789"/>
        <dbReference type="ChEBI" id="CHEBI:74269"/>
        <dbReference type="ChEBI" id="CHEBI:74480"/>
        <dbReference type="EC" id="2.1.1.33"/>
    </reaction>
</comment>
<evidence type="ECO:0000313" key="7">
    <source>
        <dbReference type="EMBL" id="GAX14879.1"/>
    </source>
</evidence>
<evidence type="ECO:0000313" key="8">
    <source>
        <dbReference type="Proteomes" id="UP000198406"/>
    </source>
</evidence>
<dbReference type="SUPFAM" id="SSF53335">
    <property type="entry name" value="S-adenosyl-L-methionine-dependent methyltransferases"/>
    <property type="match status" value="1"/>
</dbReference>
<keyword evidence="5" id="KW-0949">S-adenosyl-L-methionine</keyword>
<keyword evidence="3" id="KW-0489">Methyltransferase</keyword>
<accession>A0A1Z5JLL8</accession>